<reference evidence="2" key="1">
    <citation type="journal article" date="2019" name="Int. J. Syst. Evol. Microbiol.">
        <title>The Global Catalogue of Microorganisms (GCM) 10K type strain sequencing project: providing services to taxonomists for standard genome sequencing and annotation.</title>
        <authorList>
            <consortium name="The Broad Institute Genomics Platform"/>
            <consortium name="The Broad Institute Genome Sequencing Center for Infectious Disease"/>
            <person name="Wu L."/>
            <person name="Ma J."/>
        </authorList>
    </citation>
    <scope>NUCLEOTIDE SEQUENCE [LARGE SCALE GENOMIC DNA]</scope>
    <source>
        <strain evidence="2">NBRC 102520</strain>
    </source>
</reference>
<proteinExistence type="predicted"/>
<comment type="caution">
    <text evidence="1">The sequence shown here is derived from an EMBL/GenBank/DDBJ whole genome shotgun (WGS) entry which is preliminary data.</text>
</comment>
<evidence type="ECO:0000313" key="2">
    <source>
        <dbReference type="Proteomes" id="UP001156905"/>
    </source>
</evidence>
<accession>A0ABQ6BB72</accession>
<dbReference type="EMBL" id="BSOW01000031">
    <property type="protein sequence ID" value="GLR90190.1"/>
    <property type="molecule type" value="Genomic_DNA"/>
</dbReference>
<evidence type="ECO:0000313" key="1">
    <source>
        <dbReference type="EMBL" id="GLR90190.1"/>
    </source>
</evidence>
<organism evidence="1 2">
    <name type="scientific">Bradyrhizobium iriomotense</name>
    <dbReference type="NCBI Taxonomy" id="441950"/>
    <lineage>
        <taxon>Bacteria</taxon>
        <taxon>Pseudomonadati</taxon>
        <taxon>Pseudomonadota</taxon>
        <taxon>Alphaproteobacteria</taxon>
        <taxon>Hyphomicrobiales</taxon>
        <taxon>Nitrobacteraceae</taxon>
        <taxon>Bradyrhizobium</taxon>
    </lineage>
</organism>
<sequence>MDPGSAQQRFTLQRVRDTRSAASVVFLFDPAQRNFLHVCSIGSNTVEWSFKMSTQSRPYPIVQDLIDSFAGWLKHRRELNEMRQLDRSDFNRIASDLRVSPDDLEELVRHGHHAADELPKMLAQLGISEEQLGRAQPLLLRDMERVCALCNEKAQCHRELASGGAAESYHGYCGNASTLESLDRVSGAPH</sequence>
<name>A0ABQ6BB72_9BRAD</name>
<protein>
    <submittedName>
        <fullName evidence="1">Uncharacterized protein</fullName>
    </submittedName>
</protein>
<dbReference type="Proteomes" id="UP001156905">
    <property type="component" value="Unassembled WGS sequence"/>
</dbReference>
<keyword evidence="2" id="KW-1185">Reference proteome</keyword>
<gene>
    <name evidence="1" type="ORF">GCM10007857_69040</name>
</gene>